<dbReference type="Gene3D" id="1.25.40.10">
    <property type="entry name" value="Tetratricopeptide repeat domain"/>
    <property type="match status" value="1"/>
</dbReference>
<feature type="transmembrane region" description="Helical" evidence="1">
    <location>
        <begin position="829"/>
        <end position="851"/>
    </location>
</feature>
<evidence type="ECO:0000256" key="1">
    <source>
        <dbReference type="SAM" id="Phobius"/>
    </source>
</evidence>
<evidence type="ECO:0000313" key="3">
    <source>
        <dbReference type="EMBL" id="BDQ32948.1"/>
    </source>
</evidence>
<dbReference type="EMBL" id="AP026708">
    <property type="protein sequence ID" value="BDQ32948.1"/>
    <property type="molecule type" value="Genomic_DNA"/>
</dbReference>
<dbReference type="PROSITE" id="PS50158">
    <property type="entry name" value="ZF_CCHC"/>
    <property type="match status" value="1"/>
</dbReference>
<feature type="domain" description="CCHC-type" evidence="2">
    <location>
        <begin position="339"/>
        <end position="354"/>
    </location>
</feature>
<proteinExistence type="predicted"/>
<dbReference type="SUPFAM" id="SSF48452">
    <property type="entry name" value="TPR-like"/>
    <property type="match status" value="1"/>
</dbReference>
<dbReference type="InterPro" id="IPR011990">
    <property type="entry name" value="TPR-like_helical_dom_sf"/>
</dbReference>
<reference evidence="3" key="1">
    <citation type="submission" date="2022-08" db="EMBL/GenBank/DDBJ databases">
        <title>Genome Sequence of the sulphate-reducing bacterium, Pseudodesulfovibrio portus JCM14722.</title>
        <authorList>
            <person name="Kondo R."/>
            <person name="Kataoka T."/>
        </authorList>
    </citation>
    <scope>NUCLEOTIDE SEQUENCE</scope>
    <source>
        <strain evidence="3">JCM 14722</strain>
    </source>
</reference>
<protein>
    <recommendedName>
        <fullName evidence="2">CCHC-type domain-containing protein</fullName>
    </recommendedName>
</protein>
<keyword evidence="1" id="KW-0472">Membrane</keyword>
<accession>A0ABN6RT16</accession>
<dbReference type="InterPro" id="IPR001878">
    <property type="entry name" value="Znf_CCHC"/>
</dbReference>
<keyword evidence="1" id="KW-0812">Transmembrane</keyword>
<dbReference type="Proteomes" id="UP001061361">
    <property type="component" value="Chromosome"/>
</dbReference>
<evidence type="ECO:0000259" key="2">
    <source>
        <dbReference type="PROSITE" id="PS50158"/>
    </source>
</evidence>
<keyword evidence="4" id="KW-1185">Reference proteome</keyword>
<organism evidence="3 4">
    <name type="scientific">Pseudodesulfovibrio portus</name>
    <dbReference type="NCBI Taxonomy" id="231439"/>
    <lineage>
        <taxon>Bacteria</taxon>
        <taxon>Pseudomonadati</taxon>
        <taxon>Thermodesulfobacteriota</taxon>
        <taxon>Desulfovibrionia</taxon>
        <taxon>Desulfovibrionales</taxon>
        <taxon>Desulfovibrionaceae</taxon>
    </lineage>
</organism>
<gene>
    <name evidence="3" type="ORF">JCM14722_04900</name>
</gene>
<feature type="transmembrane region" description="Helical" evidence="1">
    <location>
        <begin position="786"/>
        <end position="809"/>
    </location>
</feature>
<evidence type="ECO:0000313" key="4">
    <source>
        <dbReference type="Proteomes" id="UP001061361"/>
    </source>
</evidence>
<keyword evidence="1" id="KW-1133">Transmembrane helix</keyword>
<sequence length="876" mass="100633">MLPEISQSRLVAAGYGVWVVWKGDLNPTVENTLQEFGCLCISKESNQALWFCNTGEVFRALARLQIWARVNPMDVFCEVIPLTFLVGYELQRSVSLAMELERQDVRPTGDFEIIIHPKLKSDIQAVVGLSTEPAGAVEGVANEEWQRLVADQGLDYETHLKWYFIIKPLGHTADKESILGWRDFSTNIIELLQMLGLKYISDVKEGVIFFPLDSFRLLRSFCTEIMSLIRKLKDDGEKEYWPTVMVAVQQGGYQFTPELPKKIGLDWGRMTPDYPHVKFIEGFLLSEWFRMNEVRYGSKQVSLDSWCTLALKDGGEDVGYGSMQVALPSAMIADEGKECFYCGLKNHAPKDCPSKKIAKPQPQVWHLLAGTDVQDFSEGFDGLDEALDMDNFSESIMSVMSAKNDLKSLMARAVFEINATGQLRTLKLVWRSRGKEWVDGFKQLAPAEGDFIWDALDDIESQRMPEAEILIQEAQLKYPRSYQPHSLLGFWHIEQGDANQALFHWQEAERMSYTPLQKAYFSYLQARLKEVEGSLKEAINAYQRTNSLSPTWLQPVYRQAVCMVKMGFTGQAIDLFFDLISRDPHFFNYILVDPELDRGRVQLMNSLWEKWTEAEESATAMKVGVGDLTTDISKRFDSLHSYYDTANDELERLRKLGDTKNYVAYQLLIRGTEKFKASLDSEVKREIKRMTSNLDYLTERVREIQKEAGWFPFPKLLLEFNKEFNTCVDKINWVKTQPLHEAENFRKAMQFVLEVEDHIDSLQSRLVTLRIIRDSTLFILMLGRNFIWLELLGLGALLVGIPSLIYFTQDIKGNYILDMINDEKQRWEIAKGLVIILSIVCVAAAAVKSALTFEKRKKQLFDQLDQEMRKGAPKRY</sequence>
<name>A0ABN6RT16_9BACT</name>